<name>A0A0C3EXN6_PILCF</name>
<reference evidence="2 3" key="1">
    <citation type="submission" date="2014-04" db="EMBL/GenBank/DDBJ databases">
        <authorList>
            <consortium name="DOE Joint Genome Institute"/>
            <person name="Kuo A."/>
            <person name="Tarkka M."/>
            <person name="Buscot F."/>
            <person name="Kohler A."/>
            <person name="Nagy L.G."/>
            <person name="Floudas D."/>
            <person name="Copeland A."/>
            <person name="Barry K.W."/>
            <person name="Cichocki N."/>
            <person name="Veneault-Fourrey C."/>
            <person name="LaButti K."/>
            <person name="Lindquist E.A."/>
            <person name="Lipzen A."/>
            <person name="Lundell T."/>
            <person name="Morin E."/>
            <person name="Murat C."/>
            <person name="Sun H."/>
            <person name="Tunlid A."/>
            <person name="Henrissat B."/>
            <person name="Grigoriev I.V."/>
            <person name="Hibbett D.S."/>
            <person name="Martin F."/>
            <person name="Nordberg H.P."/>
            <person name="Cantor M.N."/>
            <person name="Hua S.X."/>
        </authorList>
    </citation>
    <scope>NUCLEOTIDE SEQUENCE [LARGE SCALE GENOMIC DNA]</scope>
    <source>
        <strain evidence="2 3">F 1598</strain>
    </source>
</reference>
<dbReference type="InParanoid" id="A0A0C3EXN6"/>
<evidence type="ECO:0000256" key="1">
    <source>
        <dbReference type="SAM" id="MobiDB-lite"/>
    </source>
</evidence>
<keyword evidence="3" id="KW-1185">Reference proteome</keyword>
<feature type="compositionally biased region" description="Basic residues" evidence="1">
    <location>
        <begin position="91"/>
        <end position="104"/>
    </location>
</feature>
<accession>A0A0C3EXN6</accession>
<evidence type="ECO:0000313" key="3">
    <source>
        <dbReference type="Proteomes" id="UP000054166"/>
    </source>
</evidence>
<feature type="region of interest" description="Disordered" evidence="1">
    <location>
        <begin position="27"/>
        <end position="111"/>
    </location>
</feature>
<protein>
    <submittedName>
        <fullName evidence="2">Uncharacterized protein</fullName>
    </submittedName>
</protein>
<dbReference type="STRING" id="765440.A0A0C3EXN6"/>
<dbReference type="AlphaFoldDB" id="A0A0C3EXN6"/>
<organism evidence="2 3">
    <name type="scientific">Piloderma croceum (strain F 1598)</name>
    <dbReference type="NCBI Taxonomy" id="765440"/>
    <lineage>
        <taxon>Eukaryota</taxon>
        <taxon>Fungi</taxon>
        <taxon>Dikarya</taxon>
        <taxon>Basidiomycota</taxon>
        <taxon>Agaricomycotina</taxon>
        <taxon>Agaricomycetes</taxon>
        <taxon>Agaricomycetidae</taxon>
        <taxon>Atheliales</taxon>
        <taxon>Atheliaceae</taxon>
        <taxon>Piloderma</taxon>
    </lineage>
</organism>
<dbReference type="OrthoDB" id="3202607at2759"/>
<evidence type="ECO:0000313" key="2">
    <source>
        <dbReference type="EMBL" id="KIM72526.1"/>
    </source>
</evidence>
<dbReference type="Proteomes" id="UP000054166">
    <property type="component" value="Unassembled WGS sequence"/>
</dbReference>
<dbReference type="EMBL" id="KN833125">
    <property type="protein sequence ID" value="KIM72526.1"/>
    <property type="molecule type" value="Genomic_DNA"/>
</dbReference>
<feature type="compositionally biased region" description="Acidic residues" evidence="1">
    <location>
        <begin position="33"/>
        <end position="42"/>
    </location>
</feature>
<reference evidence="3" key="2">
    <citation type="submission" date="2015-01" db="EMBL/GenBank/DDBJ databases">
        <title>Evolutionary Origins and Diversification of the Mycorrhizal Mutualists.</title>
        <authorList>
            <consortium name="DOE Joint Genome Institute"/>
            <consortium name="Mycorrhizal Genomics Consortium"/>
            <person name="Kohler A."/>
            <person name="Kuo A."/>
            <person name="Nagy L.G."/>
            <person name="Floudas D."/>
            <person name="Copeland A."/>
            <person name="Barry K.W."/>
            <person name="Cichocki N."/>
            <person name="Veneault-Fourrey C."/>
            <person name="LaButti K."/>
            <person name="Lindquist E.A."/>
            <person name="Lipzen A."/>
            <person name="Lundell T."/>
            <person name="Morin E."/>
            <person name="Murat C."/>
            <person name="Riley R."/>
            <person name="Ohm R."/>
            <person name="Sun H."/>
            <person name="Tunlid A."/>
            <person name="Henrissat B."/>
            <person name="Grigoriev I.V."/>
            <person name="Hibbett D.S."/>
            <person name="Martin F."/>
        </authorList>
    </citation>
    <scope>NUCLEOTIDE SEQUENCE [LARGE SCALE GENOMIC DNA]</scope>
    <source>
        <strain evidence="3">F 1598</strain>
    </source>
</reference>
<proteinExistence type="predicted"/>
<feature type="non-terminal residue" evidence="2">
    <location>
        <position position="369"/>
    </location>
</feature>
<feature type="compositionally biased region" description="Low complexity" evidence="1">
    <location>
        <begin position="50"/>
        <end position="75"/>
    </location>
</feature>
<dbReference type="HOGENOM" id="CLU_901827_0_0_1"/>
<gene>
    <name evidence="2" type="ORF">PILCRDRAFT_16057</name>
</gene>
<sequence>MLPFGSPIHVGASFDITQVLSDLNAAHMAREDDGFESEDERDIEPPRPSDPSTSSSPSSHSYNPSSNGPESASSSRVSNIPALPRPDLTRKQKHSKQSRLRRRSAKQECLPPDMCHLKSIALKRRKRLEAIPTPTDAEDLNAASTGWIGVRIPDEKRAFTLEEVTSAPYNLRHVKWDGRTPHTIIDAEERVISALAGQPNDPQWATVSDGAADDVREAGDACVFSNEQLEHRQGEFPALAVGVSFGGGHKVAGNLLNGTINTLVLTSLLASASIQRFAGFASTAFNLFAPKLYMHYAVELGKLFDSDYTLRRNFKNSPWPAATFNFSPWTITFPHTDPGNLAFGWCAITALGKFDFRRGGQIILWDLGL</sequence>